<sequence>LHIHILCTHAQTIPQNHIWLHSYMETQLHAHTHTHTHTHSSHHTKCTRISTPTSIYNMLSQKRGNSFP</sequence>
<reference evidence="1" key="1">
    <citation type="journal article" date="2017" name="Front. Cell. Infect. Microbiol.">
        <title>The Distinct Transcriptional Response of the Midgut of Amblyomma sculptum and Amblyomma aureolatum Ticks to Rickettsia rickettsii Correlates to Their Differences in Susceptibility to Infection.</title>
        <authorList>
            <person name="Martins L.A."/>
            <person name="Galletti M.F.B.M."/>
            <person name="Ribeiro J.M."/>
            <person name="Fujita A."/>
            <person name="Costa F.B."/>
            <person name="Labruna M.B."/>
            <person name="Daffre S."/>
            <person name="Fogaca A.C."/>
        </authorList>
    </citation>
    <scope>NUCLEOTIDE SEQUENCE</scope>
</reference>
<dbReference type="EMBL" id="GFAC01006355">
    <property type="protein sequence ID" value="JAT92833.1"/>
    <property type="molecule type" value="mRNA"/>
</dbReference>
<protein>
    <submittedName>
        <fullName evidence="1">Uncharacterized protein</fullName>
    </submittedName>
</protein>
<proteinExistence type="evidence at transcript level"/>
<evidence type="ECO:0000313" key="1">
    <source>
        <dbReference type="EMBL" id="JAT92833.1"/>
    </source>
</evidence>
<name>A0A1E1X0N3_9ACAR</name>
<dbReference type="AlphaFoldDB" id="A0A1E1X0N3"/>
<accession>A0A1E1X0N3</accession>
<organism evidence="1">
    <name type="scientific">Amblyomma aureolatum</name>
    <dbReference type="NCBI Taxonomy" id="187763"/>
    <lineage>
        <taxon>Eukaryota</taxon>
        <taxon>Metazoa</taxon>
        <taxon>Ecdysozoa</taxon>
        <taxon>Arthropoda</taxon>
        <taxon>Chelicerata</taxon>
        <taxon>Arachnida</taxon>
        <taxon>Acari</taxon>
        <taxon>Parasitiformes</taxon>
        <taxon>Ixodida</taxon>
        <taxon>Ixodoidea</taxon>
        <taxon>Ixodidae</taxon>
        <taxon>Amblyomminae</taxon>
        <taxon>Amblyomma</taxon>
    </lineage>
</organism>
<feature type="non-terminal residue" evidence="1">
    <location>
        <position position="1"/>
    </location>
</feature>